<feature type="transmembrane region" description="Helical" evidence="7">
    <location>
        <begin position="136"/>
        <end position="162"/>
    </location>
</feature>
<feature type="region of interest" description="Disordered" evidence="6">
    <location>
        <begin position="1"/>
        <end position="83"/>
    </location>
</feature>
<dbReference type="GO" id="GO:0005886">
    <property type="term" value="C:plasma membrane"/>
    <property type="evidence" value="ECO:0007669"/>
    <property type="project" value="UniProtKB-SubCell"/>
</dbReference>
<feature type="region of interest" description="Disordered" evidence="6">
    <location>
        <begin position="411"/>
        <end position="465"/>
    </location>
</feature>
<dbReference type="EMBL" id="CP159218">
    <property type="protein sequence ID" value="XCG62401.1"/>
    <property type="molecule type" value="Genomic_DNA"/>
</dbReference>
<comment type="subcellular location">
    <subcellularLocation>
        <location evidence="1">Cell membrane</location>
        <topology evidence="1">Multi-pass membrane protein</topology>
    </subcellularLocation>
</comment>
<reference evidence="8" key="1">
    <citation type="submission" date="2024-05" db="EMBL/GenBank/DDBJ databases">
        <authorList>
            <person name="Cai S.Y."/>
            <person name="Jin L.M."/>
            <person name="Li H.R."/>
        </authorList>
    </citation>
    <scope>NUCLEOTIDE SEQUENCE</scope>
    <source>
        <strain evidence="8">A5-74</strain>
    </source>
</reference>
<evidence type="ECO:0000256" key="3">
    <source>
        <dbReference type="ARBA" id="ARBA00022692"/>
    </source>
</evidence>
<dbReference type="InterPro" id="IPR017039">
    <property type="entry name" value="Virul_fac_BrkB"/>
</dbReference>
<dbReference type="PANTHER" id="PTHR30213">
    <property type="entry name" value="INNER MEMBRANE PROTEIN YHJD"/>
    <property type="match status" value="1"/>
</dbReference>
<feature type="compositionally biased region" description="Low complexity" evidence="6">
    <location>
        <begin position="11"/>
        <end position="44"/>
    </location>
</feature>
<feature type="transmembrane region" description="Helical" evidence="7">
    <location>
        <begin position="207"/>
        <end position="234"/>
    </location>
</feature>
<dbReference type="PANTHER" id="PTHR30213:SF0">
    <property type="entry name" value="UPF0761 MEMBRANE PROTEIN YIHY"/>
    <property type="match status" value="1"/>
</dbReference>
<keyword evidence="5 7" id="KW-0472">Membrane</keyword>
<sequence length="465" mass="49236">MTPHVPVPGSGAPDAAAAAAAAAAGDPVRVSSVPGAGASVGSPAENPTIAIPRTVALDKPDTAQQSPQPTPTPEPDSATVPQESADHGTILTWHRANTGPIPVVPGEKASHRWRRILKRAASKTWNDSLFGWSSQAAFWCALSTAPLLLALLGMVGFVAGWYGPDTIQQVEAQVITFLNTIFSSGIVTDLLAPSVHNLLTQGQADVVSVGFVISLWAGSSAISAFVEAITIAYGQHEVRHPVVERFFALGLYLVALVCGIFLLPLAAIGPTTLVNLFPPDWRDTVSTIVDIAYFPVVGILCIVLLTTLYKVAPKHRHPWKRGIPGAVLATVFFLIGSHGLRIYVSYVTGHGLSYGALATPIVFLLFYYFLAMSIIIGAQFNNATLEYYPPKRSKRQLRAWRRLGAEKFEAKERAHREAAGADGAAGADSAVDSPAPGTGAEHAWSAEPGPVSSSRNQPLPGRSDL</sequence>
<dbReference type="AlphaFoldDB" id="A0AAU8DM17"/>
<evidence type="ECO:0000256" key="7">
    <source>
        <dbReference type="SAM" id="Phobius"/>
    </source>
</evidence>
<protein>
    <submittedName>
        <fullName evidence="8">YihY/virulence factor BrkB family protein</fullName>
    </submittedName>
</protein>
<accession>A0AAU8DM17</accession>
<evidence type="ECO:0000256" key="5">
    <source>
        <dbReference type="ARBA" id="ARBA00023136"/>
    </source>
</evidence>
<feature type="compositionally biased region" description="Low complexity" evidence="6">
    <location>
        <begin position="420"/>
        <end position="436"/>
    </location>
</feature>
<evidence type="ECO:0000256" key="1">
    <source>
        <dbReference type="ARBA" id="ARBA00004651"/>
    </source>
</evidence>
<name>A0AAU8DM17_9ACTN</name>
<feature type="transmembrane region" description="Helical" evidence="7">
    <location>
        <begin position="174"/>
        <end position="195"/>
    </location>
</feature>
<keyword evidence="2" id="KW-1003">Cell membrane</keyword>
<dbReference type="Pfam" id="PF03631">
    <property type="entry name" value="Virul_fac_BrkB"/>
    <property type="match status" value="1"/>
</dbReference>
<evidence type="ECO:0000256" key="4">
    <source>
        <dbReference type="ARBA" id="ARBA00022989"/>
    </source>
</evidence>
<feature type="transmembrane region" description="Helical" evidence="7">
    <location>
        <begin position="323"/>
        <end position="344"/>
    </location>
</feature>
<keyword evidence="4 7" id="KW-1133">Transmembrane helix</keyword>
<evidence type="ECO:0000256" key="2">
    <source>
        <dbReference type="ARBA" id="ARBA00022475"/>
    </source>
</evidence>
<proteinExistence type="predicted"/>
<dbReference type="RefSeq" id="WP_353648016.1">
    <property type="nucleotide sequence ID" value="NZ_CP159218.1"/>
</dbReference>
<evidence type="ECO:0000313" key="8">
    <source>
        <dbReference type="EMBL" id="XCG62401.1"/>
    </source>
</evidence>
<keyword evidence="3 7" id="KW-0812">Transmembrane</keyword>
<evidence type="ECO:0000256" key="6">
    <source>
        <dbReference type="SAM" id="MobiDB-lite"/>
    </source>
</evidence>
<feature type="transmembrane region" description="Helical" evidence="7">
    <location>
        <begin position="364"/>
        <end position="388"/>
    </location>
</feature>
<feature type="transmembrane region" description="Helical" evidence="7">
    <location>
        <begin position="246"/>
        <end position="271"/>
    </location>
</feature>
<gene>
    <name evidence="8" type="ORF">ABLG96_14210</name>
</gene>
<organism evidence="8">
    <name type="scientific">Nakamurella sp. A5-74</name>
    <dbReference type="NCBI Taxonomy" id="3158264"/>
    <lineage>
        <taxon>Bacteria</taxon>
        <taxon>Bacillati</taxon>
        <taxon>Actinomycetota</taxon>
        <taxon>Actinomycetes</taxon>
        <taxon>Nakamurellales</taxon>
        <taxon>Nakamurellaceae</taxon>
        <taxon>Nakamurella</taxon>
    </lineage>
</organism>
<feature type="transmembrane region" description="Helical" evidence="7">
    <location>
        <begin position="291"/>
        <end position="311"/>
    </location>
</feature>